<gene>
    <name evidence="1" type="ORF">SAMN05216469_11160</name>
</gene>
<proteinExistence type="predicted"/>
<accession>A0A1H7MC57</accession>
<reference evidence="1 2" key="1">
    <citation type="submission" date="2016-10" db="EMBL/GenBank/DDBJ databases">
        <authorList>
            <person name="de Groot N.N."/>
        </authorList>
    </citation>
    <scope>NUCLEOTIDE SEQUENCE [LARGE SCALE GENOMIC DNA]</scope>
    <source>
        <strain evidence="1 2">KH2T6</strain>
    </source>
</reference>
<dbReference type="RefSeq" id="WP_074834115.1">
    <property type="nucleotide sequence ID" value="NZ_FOAT01000011.1"/>
</dbReference>
<evidence type="ECO:0000313" key="2">
    <source>
        <dbReference type="Proteomes" id="UP000186015"/>
    </source>
</evidence>
<dbReference type="AlphaFoldDB" id="A0A1H7MC57"/>
<sequence>MTSIEAKKIISHAMELSFGFAPAHSKIVLSYFSDDEDNNGSLQIDIDFRICDTEYGLIYHRGEYQLTRKDFYGYGHDLIMTFLNE</sequence>
<protein>
    <submittedName>
        <fullName evidence="1">Uncharacterized protein</fullName>
    </submittedName>
</protein>
<name>A0A1H7MC57_RUMAL</name>
<dbReference type="EMBL" id="FOAT01000011">
    <property type="protein sequence ID" value="SEL08508.1"/>
    <property type="molecule type" value="Genomic_DNA"/>
</dbReference>
<evidence type="ECO:0000313" key="1">
    <source>
        <dbReference type="EMBL" id="SEL08508.1"/>
    </source>
</evidence>
<dbReference type="Proteomes" id="UP000186015">
    <property type="component" value="Unassembled WGS sequence"/>
</dbReference>
<organism evidence="1 2">
    <name type="scientific">Ruminococcus albus</name>
    <dbReference type="NCBI Taxonomy" id="1264"/>
    <lineage>
        <taxon>Bacteria</taxon>
        <taxon>Bacillati</taxon>
        <taxon>Bacillota</taxon>
        <taxon>Clostridia</taxon>
        <taxon>Eubacteriales</taxon>
        <taxon>Oscillospiraceae</taxon>
        <taxon>Ruminococcus</taxon>
    </lineage>
</organism>